<evidence type="ECO:0000256" key="1">
    <source>
        <dbReference type="ARBA" id="ARBA00008891"/>
    </source>
</evidence>
<keyword evidence="3" id="KW-0063">Aspartyl esterase</keyword>
<dbReference type="InterPro" id="IPR011050">
    <property type="entry name" value="Pectin_lyase_fold/virulence"/>
</dbReference>
<dbReference type="InterPro" id="IPR000070">
    <property type="entry name" value="Pectinesterase_cat"/>
</dbReference>
<evidence type="ECO:0000313" key="6">
    <source>
        <dbReference type="EMBL" id="MBF6635455.1"/>
    </source>
</evidence>
<dbReference type="PANTHER" id="PTHR31321">
    <property type="entry name" value="ACYL-COA THIOESTER HYDROLASE YBHC-RELATED"/>
    <property type="match status" value="1"/>
</dbReference>
<dbReference type="Gene3D" id="2.160.20.10">
    <property type="entry name" value="Single-stranded right-handed beta-helix, Pectin lyase-like"/>
    <property type="match status" value="1"/>
</dbReference>
<feature type="domain" description="Pectinesterase catalytic" evidence="5">
    <location>
        <begin position="202"/>
        <end position="357"/>
    </location>
</feature>
<evidence type="ECO:0000256" key="4">
    <source>
        <dbReference type="SAM" id="SignalP"/>
    </source>
</evidence>
<dbReference type="PANTHER" id="PTHR31321:SF57">
    <property type="entry name" value="PECTINESTERASE 53-RELATED"/>
    <property type="match status" value="1"/>
</dbReference>
<dbReference type="GO" id="GO:0042545">
    <property type="term" value="P:cell wall modification"/>
    <property type="evidence" value="ECO:0007669"/>
    <property type="project" value="InterPro"/>
</dbReference>
<evidence type="ECO:0000256" key="2">
    <source>
        <dbReference type="ARBA" id="ARBA00022801"/>
    </source>
</evidence>
<protein>
    <submittedName>
        <fullName evidence="6">Acyl-CoA thioester hydrolase</fullName>
    </submittedName>
</protein>
<feature type="signal peptide" evidence="4">
    <location>
        <begin position="1"/>
        <end position="20"/>
    </location>
</feature>
<dbReference type="InterPro" id="IPR012334">
    <property type="entry name" value="Pectin_lyas_fold"/>
</dbReference>
<proteinExistence type="inferred from homology"/>
<accession>A0AA40WYU9</accession>
<sequence length="434" mass="45785">MKLSTLSRASAILSATLVLAACSHSQEGLSTQVAPGTAALPILNADEAANYTAKSYLAFGGPSVQVQQQGWTPVLAKTDGVNTPYVVGPKKGVDGAQYTHVQQAINAALSQHNHGEREFIKILPGTYVGAVYIPAGSAPISLFGAGNSADEVVLQQGLEASVAPAAYRKAVSSNGEFLPGDRAWYMFNQCASQQNESIGAGCSATVWSQGNGLQLQNLTVANSLEDSTDAGEHPAVALRVDGDQTLLENVHVLGRENTLLLNTSDINSKPVTSRYTRVYVHNSLIAGDSDYVTGMANAVFDHVEFHTLSSRGVKQASIFAPITPANVPYGYLVIDSNLTGDKGFNGQGAAQKAQLGRSVDLGADKGGYSAGQTPNGQLVIRDSQIDGSYNLQQPWGDAAFSERPFSGNIAPNRDLNDTGFNRLWQFNNVIAGLK</sequence>
<dbReference type="SUPFAM" id="SSF51126">
    <property type="entry name" value="Pectin lyase-like"/>
    <property type="match status" value="1"/>
</dbReference>
<dbReference type="AlphaFoldDB" id="A0AA40WYU9"/>
<organism evidence="6 7">
    <name type="scientific">Rouxiella silvae</name>
    <dbReference type="NCBI Taxonomy" id="1646373"/>
    <lineage>
        <taxon>Bacteria</taxon>
        <taxon>Pseudomonadati</taxon>
        <taxon>Pseudomonadota</taxon>
        <taxon>Gammaproteobacteria</taxon>
        <taxon>Enterobacterales</taxon>
        <taxon>Yersiniaceae</taxon>
        <taxon>Rouxiella</taxon>
    </lineage>
</organism>
<dbReference type="EMBL" id="JADMKS010000001">
    <property type="protein sequence ID" value="MBF6635455.1"/>
    <property type="molecule type" value="Genomic_DNA"/>
</dbReference>
<reference evidence="6" key="1">
    <citation type="submission" date="2020-11" db="EMBL/GenBank/DDBJ databases">
        <authorList>
            <person name="Lee S.D."/>
        </authorList>
    </citation>
    <scope>NUCLEOTIDE SEQUENCE</scope>
    <source>
        <strain evidence="6">SAP-2</strain>
    </source>
</reference>
<keyword evidence="2 6" id="KW-0378">Hydrolase</keyword>
<evidence type="ECO:0000256" key="3">
    <source>
        <dbReference type="ARBA" id="ARBA00023085"/>
    </source>
</evidence>
<evidence type="ECO:0000313" key="7">
    <source>
        <dbReference type="Proteomes" id="UP000705283"/>
    </source>
</evidence>
<dbReference type="Proteomes" id="UP000705283">
    <property type="component" value="Unassembled WGS sequence"/>
</dbReference>
<dbReference type="GO" id="GO:0030599">
    <property type="term" value="F:pectinesterase activity"/>
    <property type="evidence" value="ECO:0007669"/>
    <property type="project" value="InterPro"/>
</dbReference>
<keyword evidence="4" id="KW-0732">Signal</keyword>
<name>A0AA40WYU9_9GAMM</name>
<evidence type="ECO:0000259" key="5">
    <source>
        <dbReference type="Pfam" id="PF01095"/>
    </source>
</evidence>
<feature type="chain" id="PRO_5041340092" evidence="4">
    <location>
        <begin position="21"/>
        <end position="434"/>
    </location>
</feature>
<dbReference type="NCBIfam" id="NF007822">
    <property type="entry name" value="PRK10531.1"/>
    <property type="match status" value="1"/>
</dbReference>
<reference evidence="6" key="2">
    <citation type="submission" date="2022-09" db="EMBL/GenBank/DDBJ databases">
        <title>Rouxiella aceris sp. nov., isolated from tree sap and emended description of the genus Rhouxiella.</title>
        <authorList>
            <person name="Kim I.S."/>
        </authorList>
    </citation>
    <scope>NUCLEOTIDE SEQUENCE</scope>
    <source>
        <strain evidence="6">SAP-2</strain>
    </source>
</reference>
<gene>
    <name evidence="6" type="ORF">ITX54_02095</name>
</gene>
<dbReference type="GO" id="GO:0009279">
    <property type="term" value="C:cell outer membrane"/>
    <property type="evidence" value="ECO:0007669"/>
    <property type="project" value="TreeGrafter"/>
</dbReference>
<dbReference type="PROSITE" id="PS51257">
    <property type="entry name" value="PROKAR_LIPOPROTEIN"/>
    <property type="match status" value="1"/>
</dbReference>
<comment type="caution">
    <text evidence="6">The sequence shown here is derived from an EMBL/GenBank/DDBJ whole genome shotgun (WGS) entry which is preliminary data.</text>
</comment>
<comment type="similarity">
    <text evidence="1">Belongs to the pectinesterase family.</text>
</comment>
<dbReference type="Pfam" id="PF01095">
    <property type="entry name" value="Pectinesterase"/>
    <property type="match status" value="1"/>
</dbReference>
<dbReference type="RefSeq" id="WP_194977419.1">
    <property type="nucleotide sequence ID" value="NZ_JADMKS010000001.1"/>
</dbReference>